<dbReference type="RefSeq" id="WP_003376456.1">
    <property type="nucleotide sequence ID" value="NZ_ACSJ01000007.1"/>
</dbReference>
<dbReference type="InterPro" id="IPR051796">
    <property type="entry name" value="ISF_SsuE-like"/>
</dbReference>
<dbReference type="Pfam" id="PF03358">
    <property type="entry name" value="FMN_red"/>
    <property type="match status" value="1"/>
</dbReference>
<protein>
    <submittedName>
        <fullName evidence="4">Flavin reductase</fullName>
    </submittedName>
</protein>
<evidence type="ECO:0000259" key="3">
    <source>
        <dbReference type="Pfam" id="PF03358"/>
    </source>
</evidence>
<feature type="domain" description="NADPH-dependent FMN reductase-like" evidence="3">
    <location>
        <begin position="3"/>
        <end position="149"/>
    </location>
</feature>
<dbReference type="SUPFAM" id="SSF52218">
    <property type="entry name" value="Flavoproteins"/>
    <property type="match status" value="1"/>
</dbReference>
<dbReference type="GO" id="GO:0016491">
    <property type="term" value="F:oxidoreductase activity"/>
    <property type="evidence" value="ECO:0007669"/>
    <property type="project" value="InterPro"/>
</dbReference>
<gene>
    <name evidence="4" type="ORF">CLG_B0780</name>
</gene>
<evidence type="ECO:0000313" key="4">
    <source>
        <dbReference type="EMBL" id="EES91547.1"/>
    </source>
</evidence>
<organism evidence="4 5">
    <name type="scientific">Clostridium botulinum D str. 1873</name>
    <dbReference type="NCBI Taxonomy" id="592027"/>
    <lineage>
        <taxon>Bacteria</taxon>
        <taxon>Bacillati</taxon>
        <taxon>Bacillota</taxon>
        <taxon>Clostridia</taxon>
        <taxon>Eubacteriales</taxon>
        <taxon>Clostridiaceae</taxon>
        <taxon>Clostridium</taxon>
    </lineage>
</organism>
<dbReference type="AlphaFoldDB" id="A0A9P2G7Q5"/>
<name>A0A9P2G7Q5_CLOBO</name>
<evidence type="ECO:0000256" key="1">
    <source>
        <dbReference type="ARBA" id="ARBA00022630"/>
    </source>
</evidence>
<dbReference type="InterPro" id="IPR005025">
    <property type="entry name" value="FMN_Rdtase-like_dom"/>
</dbReference>
<keyword evidence="1" id="KW-0285">Flavoprotein</keyword>
<dbReference type="PANTHER" id="PTHR43278">
    <property type="entry name" value="NAD(P)H-DEPENDENT FMN-CONTAINING OXIDOREDUCTASE YWQN-RELATED"/>
    <property type="match status" value="1"/>
</dbReference>
<dbReference type="EMBL" id="ACSJ01000007">
    <property type="protein sequence ID" value="EES91547.1"/>
    <property type="molecule type" value="Genomic_DNA"/>
</dbReference>
<evidence type="ECO:0000313" key="5">
    <source>
        <dbReference type="Proteomes" id="UP000006160"/>
    </source>
</evidence>
<dbReference type="Proteomes" id="UP000006160">
    <property type="component" value="Unassembled WGS sequence"/>
</dbReference>
<reference evidence="4 5" key="1">
    <citation type="submission" date="2009-10" db="EMBL/GenBank/DDBJ databases">
        <authorList>
            <person name="Shrivastava S."/>
            <person name="Brinkac L.B."/>
            <person name="Brown J.L."/>
            <person name="Bruce D.B."/>
            <person name="Detter C."/>
            <person name="Green L.D."/>
            <person name="Munk C.A."/>
            <person name="Rogers Y.C."/>
            <person name="Tapia R."/>
            <person name="Saunders E.S."/>
            <person name="Sims D.R."/>
            <person name="Smith L.A."/>
            <person name="Smith T.J."/>
            <person name="Sutton G."/>
            <person name="Brettin T."/>
        </authorList>
    </citation>
    <scope>NUCLEOTIDE SEQUENCE [LARGE SCALE GENOMIC DNA]</scope>
    <source>
        <strain evidence="5">D str. 1873</strain>
    </source>
</reference>
<dbReference type="GeneID" id="66319499"/>
<proteinExistence type="predicted"/>
<dbReference type="PANTHER" id="PTHR43278:SF4">
    <property type="entry name" value="NAD(P)H-DEPENDENT FMN-CONTAINING OXIDOREDUCTASE YWQN-RELATED"/>
    <property type="match status" value="1"/>
</dbReference>
<sequence length="182" mass="20065">MKKVILLSGSPKEEGNSVQVLRECAKVIEANGVEAEVVSIAGMNLKDCMNFEDGYNDGFDKIIDKVKEAQGFIIAAPVYWGTARAEAMTALQRIAMASMKQGNFLSRMVGGPIAIARRGGLTSTIEEMMMFYMINDMIVPGSTYWNIVFGKEPGDALKDEEGMKTVKRFSENVAYLINKMND</sequence>
<comment type="caution">
    <text evidence="4">The sequence shown here is derived from an EMBL/GenBank/DDBJ whole genome shotgun (WGS) entry which is preliminary data.</text>
</comment>
<dbReference type="Gene3D" id="3.40.50.360">
    <property type="match status" value="1"/>
</dbReference>
<keyword evidence="2" id="KW-0288">FMN</keyword>
<dbReference type="InterPro" id="IPR029039">
    <property type="entry name" value="Flavoprotein-like_sf"/>
</dbReference>
<accession>A0A9P2G7Q5</accession>
<evidence type="ECO:0000256" key="2">
    <source>
        <dbReference type="ARBA" id="ARBA00022643"/>
    </source>
</evidence>